<name>A0A290Z651_9PSEU</name>
<reference evidence="1" key="1">
    <citation type="submission" date="2017-09" db="EMBL/GenBank/DDBJ databases">
        <title>Complete Genome Sequence of ansamitocin-producing Bacterium Actinosynnema pretiosum X47.</title>
        <authorList>
            <person name="Cao G."/>
            <person name="Zong G."/>
            <person name="Zhong C."/>
            <person name="Fu J."/>
        </authorList>
    </citation>
    <scope>NUCLEOTIDE SEQUENCE [LARGE SCALE GENOMIC DNA]</scope>
    <source>
        <strain evidence="1">X47</strain>
    </source>
</reference>
<keyword evidence="2" id="KW-1185">Reference proteome</keyword>
<sequence length="237" mass="24819">MTDDTDWSTLEHAYGRADDIPPMLEKLATDPDADTWSELWGSIYHQGSTYSASVAALPHLARIAELRPDAALDAVVLAGRISAAEWPDVEDEHPRALESLRATATAQLAAEGPDDDFAVALQALLGLGRAPEWGEDAFDGVIGGGCCVACPSCGTDLDVRFPSSTGTGWEGVDTVPEPATEFDGVAAWLRGEALRAGRAGVAATLAELFGTIACDECGERFALAAALTGLEGDEEED</sequence>
<dbReference type="RefSeq" id="WP_096493605.1">
    <property type="nucleotide sequence ID" value="NZ_CP023445.1"/>
</dbReference>
<dbReference type="EMBL" id="CP023445">
    <property type="protein sequence ID" value="ATE54449.1"/>
    <property type="molecule type" value="Genomic_DNA"/>
</dbReference>
<dbReference type="AlphaFoldDB" id="A0A290Z651"/>
<evidence type="ECO:0000313" key="1">
    <source>
        <dbReference type="EMBL" id="ATE54449.1"/>
    </source>
</evidence>
<dbReference type="KEGG" id="apre:CNX65_15090"/>
<dbReference type="Proteomes" id="UP000218505">
    <property type="component" value="Chromosome"/>
</dbReference>
<gene>
    <name evidence="1" type="ORF">CNX65_15090</name>
</gene>
<accession>A0A290Z651</accession>
<evidence type="ECO:0000313" key="2">
    <source>
        <dbReference type="Proteomes" id="UP000218505"/>
    </source>
</evidence>
<organism evidence="1 2">
    <name type="scientific">Actinosynnema pretiosum</name>
    <dbReference type="NCBI Taxonomy" id="42197"/>
    <lineage>
        <taxon>Bacteria</taxon>
        <taxon>Bacillati</taxon>
        <taxon>Actinomycetota</taxon>
        <taxon>Actinomycetes</taxon>
        <taxon>Pseudonocardiales</taxon>
        <taxon>Pseudonocardiaceae</taxon>
        <taxon>Actinosynnema</taxon>
    </lineage>
</organism>
<proteinExistence type="predicted"/>
<protein>
    <submittedName>
        <fullName evidence="1">Uncharacterized protein</fullName>
    </submittedName>
</protein>